<feature type="region of interest" description="Disordered" evidence="2">
    <location>
        <begin position="54"/>
        <end position="161"/>
    </location>
</feature>
<dbReference type="RefSeq" id="XP_026121888.1">
    <property type="nucleotide sequence ID" value="XM_026266103.1"/>
</dbReference>
<evidence type="ECO:0000313" key="4">
    <source>
        <dbReference type="Proteomes" id="UP000515129"/>
    </source>
</evidence>
<keyword evidence="4" id="KW-1185">Reference proteome</keyword>
<dbReference type="AlphaFoldDB" id="A0A6P6PLG7"/>
<evidence type="ECO:0000259" key="3">
    <source>
        <dbReference type="PROSITE" id="PS50158"/>
    </source>
</evidence>
<feature type="non-terminal residue" evidence="5">
    <location>
        <position position="161"/>
    </location>
</feature>
<feature type="compositionally biased region" description="Basic and acidic residues" evidence="2">
    <location>
        <begin position="138"/>
        <end position="153"/>
    </location>
</feature>
<accession>A0A6P6PLG7</accession>
<name>A0A6P6PLG7_CARAU</name>
<organism evidence="4 5">
    <name type="scientific">Carassius auratus</name>
    <name type="common">Goldfish</name>
    <dbReference type="NCBI Taxonomy" id="7957"/>
    <lineage>
        <taxon>Eukaryota</taxon>
        <taxon>Metazoa</taxon>
        <taxon>Chordata</taxon>
        <taxon>Craniata</taxon>
        <taxon>Vertebrata</taxon>
        <taxon>Euteleostomi</taxon>
        <taxon>Actinopterygii</taxon>
        <taxon>Neopterygii</taxon>
        <taxon>Teleostei</taxon>
        <taxon>Ostariophysi</taxon>
        <taxon>Cypriniformes</taxon>
        <taxon>Cyprinidae</taxon>
        <taxon>Cyprininae</taxon>
        <taxon>Carassius</taxon>
    </lineage>
</organism>
<keyword evidence="1" id="KW-0479">Metal-binding</keyword>
<protein>
    <submittedName>
        <fullName evidence="5">Protein SREK1IP1-like</fullName>
    </submittedName>
</protein>
<evidence type="ECO:0000313" key="5">
    <source>
        <dbReference type="RefSeq" id="XP_026121888.1"/>
    </source>
</evidence>
<dbReference type="KEGG" id="caua:113104550"/>
<feature type="compositionally biased region" description="Basic and acidic residues" evidence="2">
    <location>
        <begin position="96"/>
        <end position="111"/>
    </location>
</feature>
<proteinExistence type="predicted"/>
<keyword evidence="1" id="KW-0862">Zinc</keyword>
<dbReference type="PROSITE" id="PS50158">
    <property type="entry name" value="ZF_CCHC"/>
    <property type="match status" value="1"/>
</dbReference>
<feature type="domain" description="CCHC-type" evidence="3">
    <location>
        <begin position="15"/>
        <end position="28"/>
    </location>
</feature>
<dbReference type="InterPro" id="IPR001878">
    <property type="entry name" value="Znf_CCHC"/>
</dbReference>
<evidence type="ECO:0000256" key="2">
    <source>
        <dbReference type="SAM" id="MobiDB-lite"/>
    </source>
</evidence>
<feature type="compositionally biased region" description="Acidic residues" evidence="2">
    <location>
        <begin position="80"/>
        <end position="95"/>
    </location>
</feature>
<dbReference type="SMART" id="SM00343">
    <property type="entry name" value="ZnF_C2HC"/>
    <property type="match status" value="2"/>
</dbReference>
<dbReference type="SUPFAM" id="SSF57756">
    <property type="entry name" value="Retrovirus zinc finger-like domains"/>
    <property type="match status" value="1"/>
</dbReference>
<dbReference type="OrthoDB" id="5870588at2759"/>
<feature type="compositionally biased region" description="Basic and acidic residues" evidence="2">
    <location>
        <begin position="119"/>
        <end position="130"/>
    </location>
</feature>
<dbReference type="Proteomes" id="UP000515129">
    <property type="component" value="Unplaced"/>
</dbReference>
<gene>
    <name evidence="5" type="primary">LOC113104550</name>
</gene>
<reference evidence="5" key="1">
    <citation type="submission" date="2025-08" db="UniProtKB">
        <authorList>
            <consortium name="RefSeq"/>
        </authorList>
    </citation>
    <scope>IDENTIFICATION</scope>
    <source>
        <strain evidence="5">Wakin</strain>
        <tissue evidence="5">Muscle</tissue>
    </source>
</reference>
<evidence type="ECO:0000256" key="1">
    <source>
        <dbReference type="PROSITE-ProRule" id="PRU00047"/>
    </source>
</evidence>
<dbReference type="Pfam" id="PF00098">
    <property type="entry name" value="zf-CCHC"/>
    <property type="match status" value="1"/>
</dbReference>
<keyword evidence="1" id="KW-0863">Zinc-finger</keyword>
<dbReference type="GO" id="GO:0003676">
    <property type="term" value="F:nucleic acid binding"/>
    <property type="evidence" value="ECO:0007669"/>
    <property type="project" value="InterPro"/>
</dbReference>
<feature type="compositionally biased region" description="Basic and acidic residues" evidence="2">
    <location>
        <begin position="54"/>
        <end position="79"/>
    </location>
</feature>
<dbReference type="GO" id="GO:0008270">
    <property type="term" value="F:zinc ion binding"/>
    <property type="evidence" value="ECO:0007669"/>
    <property type="project" value="UniProtKB-KW"/>
</dbReference>
<dbReference type="Gene3D" id="4.10.60.10">
    <property type="entry name" value="Zinc finger, CCHC-type"/>
    <property type="match status" value="1"/>
</dbReference>
<dbReference type="GeneID" id="113104550"/>
<dbReference type="InterPro" id="IPR036875">
    <property type="entry name" value="Znf_CCHC_sf"/>
</dbReference>
<sequence length="161" mass="19239">MKPGHILKDCPDFSCRDCGEKGHFSRECDAVRCPECRKVLVKCECWIEEDVETDKDYEQVDEMEKSQDVDDVNEDKQTEQTEEEEENQIGEDAEEEQKYCEMERDKEEEGHGIQTEILKQTREEEKERQEMQMIEKATPGRKEDNKNDWEKVTITRRRQLK</sequence>